<dbReference type="InterPro" id="IPR046396">
    <property type="entry name" value="Transporter_DabB"/>
</dbReference>
<evidence type="ECO:0000313" key="13">
    <source>
        <dbReference type="Proteomes" id="UP000008631"/>
    </source>
</evidence>
<dbReference type="GO" id="GO:0012505">
    <property type="term" value="C:endomembrane system"/>
    <property type="evidence" value="ECO:0007669"/>
    <property type="project" value="UniProtKB-SubCell"/>
</dbReference>
<dbReference type="InterPro" id="IPR001750">
    <property type="entry name" value="ND/Mrp_TM"/>
</dbReference>
<dbReference type="AlphaFoldDB" id="E8R1W7"/>
<dbReference type="InParanoid" id="E8R1W7"/>
<feature type="transmembrane region" description="Helical" evidence="7">
    <location>
        <begin position="368"/>
        <end position="387"/>
    </location>
</feature>
<dbReference type="PRINTS" id="PR01435">
    <property type="entry name" value="NPOXDRDTASE5"/>
</dbReference>
<dbReference type="eggNOG" id="COG1009">
    <property type="taxonomic scope" value="Bacteria"/>
</dbReference>
<feature type="transmembrane region" description="Helical" evidence="7">
    <location>
        <begin position="399"/>
        <end position="422"/>
    </location>
</feature>
<dbReference type="Pfam" id="PF00361">
    <property type="entry name" value="Proton_antipo_M"/>
    <property type="match status" value="1"/>
</dbReference>
<sequence length="525" mass="55469">MSDWEDGDRASLGWDHGPRLALLVGLTLVSAAALVGQLITPGAWSGFGITLDPLSAMLTLLVSGIGTVTLVYSVRYLEGHPARRRFLRLLTFTVVSAYILMCSTHLVLLFVAWAATSLGLHGLLTIDPRRREAIRPARKKFLISRLGDLALVGAIALIYQSAGTFDLNQVLAHVGTIPASEMGPIAMLVAIAALTKSAQFPFHSWLPETMEAPTPVSALMHAGIINAGGALVIRFAPLIARVPEALLLLSVVGTLTLTLGMLTMWAQVKIKRILAWSTVSQMGFMMIQCGLGAFPAAALHIVGHGCYKAWSFLRCGEVPRSTSSNGIGTIAPGRALALVSLGTLAALPGLTFASWLIAFSWWDAPGELALGMIVALSCGQLWVSWLGGTTAGFNRSRLLMVREVFTTMGLTLALCVCALGLYRGATLYLTPTLGPIAPATGPLAWIAAGLPVAAMVALTVIHALLPVIGRASLGRAFHVHALNGFYWGAVADRVVDALCGSPRCSSPPSSPIPSITSEARRASFR</sequence>
<keyword evidence="4 7" id="KW-0812">Transmembrane</keyword>
<dbReference type="Proteomes" id="UP000008631">
    <property type="component" value="Chromosome"/>
</dbReference>
<feature type="region of interest" description="Disordered" evidence="9">
    <location>
        <begin position="504"/>
        <end position="525"/>
    </location>
</feature>
<evidence type="ECO:0000256" key="9">
    <source>
        <dbReference type="SAM" id="MobiDB-lite"/>
    </source>
</evidence>
<feature type="transmembrane region" description="Helical" evidence="7">
    <location>
        <begin position="245"/>
        <end position="266"/>
    </location>
</feature>
<dbReference type="PANTHER" id="PTHR42829">
    <property type="entry name" value="NADH-UBIQUINONE OXIDOREDUCTASE CHAIN 5"/>
    <property type="match status" value="1"/>
</dbReference>
<keyword evidence="2 7" id="KW-0813">Transport</keyword>
<dbReference type="GO" id="GO:0042773">
    <property type="term" value="P:ATP synthesis coupled electron transport"/>
    <property type="evidence" value="ECO:0007669"/>
    <property type="project" value="InterPro"/>
</dbReference>
<dbReference type="PANTHER" id="PTHR42829:SF1">
    <property type="entry name" value="INORGANIC CARBON TRANSPORTER SUBUNIT DABB-RELATED"/>
    <property type="match status" value="1"/>
</dbReference>
<evidence type="ECO:0000256" key="4">
    <source>
        <dbReference type="ARBA" id="ARBA00022692"/>
    </source>
</evidence>
<feature type="transmembrane region" description="Helical" evidence="7">
    <location>
        <begin position="20"/>
        <end position="39"/>
    </location>
</feature>
<evidence type="ECO:0000256" key="1">
    <source>
        <dbReference type="ARBA" id="ARBA00004127"/>
    </source>
</evidence>
<gene>
    <name evidence="7" type="primary">dabB</name>
    <name evidence="12" type="ordered locus">Isop_0798</name>
</gene>
<evidence type="ECO:0000256" key="2">
    <source>
        <dbReference type="ARBA" id="ARBA00022448"/>
    </source>
</evidence>
<feature type="transmembrane region" description="Helical" evidence="7">
    <location>
        <begin position="86"/>
        <end position="101"/>
    </location>
</feature>
<name>E8R1W7_ISOPI</name>
<dbReference type="KEGG" id="ipa:Isop_0798"/>
<evidence type="ECO:0000256" key="5">
    <source>
        <dbReference type="ARBA" id="ARBA00022989"/>
    </source>
</evidence>
<feature type="domain" description="NADH:quinone oxidoreductase/Mrp antiporter transmembrane" evidence="10">
    <location>
        <begin position="103"/>
        <end position="322"/>
    </location>
</feature>
<organism evidence="12 13">
    <name type="scientific">Isosphaera pallida (strain ATCC 43644 / DSM 9630 / IS1B)</name>
    <dbReference type="NCBI Taxonomy" id="575540"/>
    <lineage>
        <taxon>Bacteria</taxon>
        <taxon>Pseudomonadati</taxon>
        <taxon>Planctomycetota</taxon>
        <taxon>Planctomycetia</taxon>
        <taxon>Isosphaerales</taxon>
        <taxon>Isosphaeraceae</taxon>
        <taxon>Isosphaera</taxon>
    </lineage>
</organism>
<dbReference type="HOGENOM" id="CLU_007100_11_1_0"/>
<dbReference type="InterPro" id="IPR001516">
    <property type="entry name" value="Proton_antipo_N"/>
</dbReference>
<keyword evidence="6 7" id="KW-0472">Membrane</keyword>
<dbReference type="InterPro" id="IPR003945">
    <property type="entry name" value="NU5C-like"/>
</dbReference>
<dbReference type="STRING" id="575540.Isop_0798"/>
<feature type="transmembrane region" description="Helical" evidence="7">
    <location>
        <begin position="146"/>
        <end position="165"/>
    </location>
</feature>
<comment type="subcellular location">
    <subcellularLocation>
        <location evidence="7">Cell inner membrane</location>
        <topology evidence="7">Multi-pass membrane protein</topology>
    </subcellularLocation>
    <subcellularLocation>
        <location evidence="1">Endomembrane system</location>
        <topology evidence="1">Multi-pass membrane protein</topology>
    </subcellularLocation>
    <subcellularLocation>
        <location evidence="8">Membrane</location>
        <topology evidence="8">Multi-pass membrane protein</topology>
    </subcellularLocation>
</comment>
<evidence type="ECO:0000313" key="12">
    <source>
        <dbReference type="EMBL" id="ADV61389.1"/>
    </source>
</evidence>
<evidence type="ECO:0000256" key="6">
    <source>
        <dbReference type="ARBA" id="ARBA00023136"/>
    </source>
</evidence>
<comment type="similarity">
    <text evidence="7">Belongs to the inorganic carbon transporter (TC 9.A.2) DabB family.</text>
</comment>
<keyword evidence="13" id="KW-1185">Reference proteome</keyword>
<dbReference type="GO" id="GO:0008137">
    <property type="term" value="F:NADH dehydrogenase (ubiquinone) activity"/>
    <property type="evidence" value="ECO:0007669"/>
    <property type="project" value="InterPro"/>
</dbReference>
<dbReference type="GO" id="GO:0015990">
    <property type="term" value="P:electron transport coupled proton transport"/>
    <property type="evidence" value="ECO:0007669"/>
    <property type="project" value="TreeGrafter"/>
</dbReference>
<feature type="domain" description="NADH-Ubiquinone oxidoreductase (complex I) chain 5 N-terminal" evidence="11">
    <location>
        <begin position="47"/>
        <end position="86"/>
    </location>
</feature>
<reference evidence="12 13" key="2">
    <citation type="journal article" date="2011" name="Stand. Genomic Sci.">
        <title>Complete genome sequence of Isosphaera pallida type strain (IS1B).</title>
        <authorList>
            <consortium name="US DOE Joint Genome Institute (JGI-PGF)"/>
            <person name="Goker M."/>
            <person name="Cleland D."/>
            <person name="Saunders E."/>
            <person name="Lapidus A."/>
            <person name="Nolan M."/>
            <person name="Lucas S."/>
            <person name="Hammon N."/>
            <person name="Deshpande S."/>
            <person name="Cheng J.F."/>
            <person name="Tapia R."/>
            <person name="Han C."/>
            <person name="Goodwin L."/>
            <person name="Pitluck S."/>
            <person name="Liolios K."/>
            <person name="Pagani I."/>
            <person name="Ivanova N."/>
            <person name="Mavromatis K."/>
            <person name="Pati A."/>
            <person name="Chen A."/>
            <person name="Palaniappan K."/>
            <person name="Land M."/>
            <person name="Hauser L."/>
            <person name="Chang Y.J."/>
            <person name="Jeffries C.D."/>
            <person name="Detter J.C."/>
            <person name="Beck B."/>
            <person name="Woyke T."/>
            <person name="Bristow J."/>
            <person name="Eisen J.A."/>
            <person name="Markowitz V."/>
            <person name="Hugenholtz P."/>
            <person name="Kyrpides N.C."/>
            <person name="Klenk H.P."/>
        </authorList>
    </citation>
    <scope>NUCLEOTIDE SEQUENCE [LARGE SCALE GENOMIC DNA]</scope>
    <source>
        <strain evidence="13">ATCC 43644 / DSM 9630 / IS1B</strain>
    </source>
</reference>
<dbReference type="GO" id="GO:0003954">
    <property type="term" value="F:NADH dehydrogenase activity"/>
    <property type="evidence" value="ECO:0007669"/>
    <property type="project" value="TreeGrafter"/>
</dbReference>
<accession>E8R1W7</accession>
<feature type="transmembrane region" description="Helical" evidence="7">
    <location>
        <begin position="442"/>
        <end position="465"/>
    </location>
</feature>
<keyword evidence="3 7" id="KW-1003">Cell membrane</keyword>
<evidence type="ECO:0000259" key="11">
    <source>
        <dbReference type="Pfam" id="PF00662"/>
    </source>
</evidence>
<dbReference type="RefSeq" id="WP_013563678.1">
    <property type="nucleotide sequence ID" value="NC_014962.1"/>
</dbReference>
<dbReference type="Pfam" id="PF00662">
    <property type="entry name" value="Proton_antipo_N"/>
    <property type="match status" value="1"/>
</dbReference>
<keyword evidence="7" id="KW-0997">Cell inner membrane</keyword>
<dbReference type="GO" id="GO:0005886">
    <property type="term" value="C:plasma membrane"/>
    <property type="evidence" value="ECO:0007669"/>
    <property type="project" value="UniProtKB-SubCell"/>
</dbReference>
<feature type="transmembrane region" description="Helical" evidence="7">
    <location>
        <begin position="335"/>
        <end position="362"/>
    </location>
</feature>
<dbReference type="PRINTS" id="PR01434">
    <property type="entry name" value="NADHDHGNASE5"/>
</dbReference>
<keyword evidence="5 7" id="KW-1133">Transmembrane helix</keyword>
<protein>
    <recommendedName>
        <fullName evidence="7">Probable inorganic carbon transporter subunit DabB</fullName>
    </recommendedName>
</protein>
<evidence type="ECO:0000256" key="8">
    <source>
        <dbReference type="RuleBase" id="RU000320"/>
    </source>
</evidence>
<reference key="1">
    <citation type="submission" date="2010-11" db="EMBL/GenBank/DDBJ databases">
        <title>The complete sequence of chromosome of Isophaera pallida ATCC 43644.</title>
        <authorList>
            <consortium name="US DOE Joint Genome Institute (JGI-PGF)"/>
            <person name="Lucas S."/>
            <person name="Copeland A."/>
            <person name="Lapidus A."/>
            <person name="Bruce D."/>
            <person name="Goodwin L."/>
            <person name="Pitluck S."/>
            <person name="Kyrpides N."/>
            <person name="Mavromatis K."/>
            <person name="Pagani I."/>
            <person name="Ivanova N."/>
            <person name="Saunders E."/>
            <person name="Brettin T."/>
            <person name="Detter J.C."/>
            <person name="Han C."/>
            <person name="Tapia R."/>
            <person name="Land M."/>
            <person name="Hauser L."/>
            <person name="Markowitz V."/>
            <person name="Cheng J.-F."/>
            <person name="Hugenholtz P."/>
            <person name="Woyke T."/>
            <person name="Wu D."/>
            <person name="Eisen J.A."/>
        </authorList>
    </citation>
    <scope>NUCLEOTIDE SEQUENCE</scope>
    <source>
        <strain>ATCC 43644</strain>
    </source>
</reference>
<feature type="compositionally biased region" description="Low complexity" evidence="9">
    <location>
        <begin position="504"/>
        <end position="517"/>
    </location>
</feature>
<dbReference type="HAMAP" id="MF_00862">
    <property type="entry name" value="DabB"/>
    <property type="match status" value="1"/>
</dbReference>
<dbReference type="EMBL" id="CP002353">
    <property type="protein sequence ID" value="ADV61389.1"/>
    <property type="molecule type" value="Genomic_DNA"/>
</dbReference>
<comment type="function">
    <text evidence="7">Part of an energy-coupled inorganic carbon pump.</text>
</comment>
<feature type="transmembrane region" description="Helical" evidence="7">
    <location>
        <begin position="218"/>
        <end position="239"/>
    </location>
</feature>
<dbReference type="OrthoDB" id="9807568at2"/>
<comment type="subunit">
    <text evidence="7">Forms a complex with DabA.</text>
</comment>
<evidence type="ECO:0000256" key="3">
    <source>
        <dbReference type="ARBA" id="ARBA00022475"/>
    </source>
</evidence>
<feature type="transmembrane region" description="Helical" evidence="7">
    <location>
        <begin position="54"/>
        <end position="74"/>
    </location>
</feature>
<evidence type="ECO:0000259" key="10">
    <source>
        <dbReference type="Pfam" id="PF00361"/>
    </source>
</evidence>
<proteinExistence type="inferred from homology"/>
<evidence type="ECO:0000256" key="7">
    <source>
        <dbReference type="HAMAP-Rule" id="MF_00862"/>
    </source>
</evidence>